<sequence length="102" mass="11234">MSDVTFSKFDASKYLDSEEAVNDYLAIALEDGDPKTIQVVLRDIARARGMSQLAKETGLNRESLYKTLSRGGNPSFATITKIMNALEIKFTLASETPGVMRL</sequence>
<dbReference type="NCBIfam" id="TIGR02684">
    <property type="entry name" value="dnstrm_HI1420"/>
    <property type="match status" value="1"/>
</dbReference>
<dbReference type="EMBL" id="JAUSQX010000001">
    <property type="protein sequence ID" value="MDP9807053.1"/>
    <property type="molecule type" value="Genomic_DNA"/>
</dbReference>
<dbReference type="Pfam" id="PF21716">
    <property type="entry name" value="dnstrm_HI1420"/>
    <property type="match status" value="1"/>
</dbReference>
<proteinExistence type="predicted"/>
<dbReference type="Gene3D" id="1.10.260.40">
    <property type="entry name" value="lambda repressor-like DNA-binding domains"/>
    <property type="match status" value="1"/>
</dbReference>
<protein>
    <submittedName>
        <fullName evidence="1">Addiction module antidote protein</fullName>
    </submittedName>
</protein>
<accession>A0ABT9NI28</accession>
<evidence type="ECO:0000313" key="2">
    <source>
        <dbReference type="Proteomes" id="UP001243212"/>
    </source>
</evidence>
<dbReference type="PANTHER" id="PTHR40275">
    <property type="entry name" value="SSL7038 PROTEIN"/>
    <property type="match status" value="1"/>
</dbReference>
<keyword evidence="2" id="KW-1185">Reference proteome</keyword>
<evidence type="ECO:0000313" key="1">
    <source>
        <dbReference type="EMBL" id="MDP9807053.1"/>
    </source>
</evidence>
<comment type="caution">
    <text evidence="1">The sequence shown here is derived from an EMBL/GenBank/DDBJ whole genome shotgun (WGS) entry which is preliminary data.</text>
</comment>
<dbReference type="InterPro" id="IPR014057">
    <property type="entry name" value="HI1420"/>
</dbReference>
<dbReference type="SUPFAM" id="SSF47413">
    <property type="entry name" value="lambda repressor-like DNA-binding domains"/>
    <property type="match status" value="1"/>
</dbReference>
<organism evidence="1 2">
    <name type="scientific">Trueperella bonasi</name>
    <dbReference type="NCBI Taxonomy" id="312286"/>
    <lineage>
        <taxon>Bacteria</taxon>
        <taxon>Bacillati</taxon>
        <taxon>Actinomycetota</taxon>
        <taxon>Actinomycetes</taxon>
        <taxon>Actinomycetales</taxon>
        <taxon>Actinomycetaceae</taxon>
        <taxon>Trueperella</taxon>
    </lineage>
</organism>
<dbReference type="PANTHER" id="PTHR40275:SF1">
    <property type="entry name" value="SSL7038 PROTEIN"/>
    <property type="match status" value="1"/>
</dbReference>
<dbReference type="InterPro" id="IPR010982">
    <property type="entry name" value="Lambda_DNA-bd_dom_sf"/>
</dbReference>
<reference evidence="1 2" key="1">
    <citation type="submission" date="2023-07" db="EMBL/GenBank/DDBJ databases">
        <title>Sequencing the genomes of 1000 actinobacteria strains.</title>
        <authorList>
            <person name="Klenk H.-P."/>
        </authorList>
    </citation>
    <scope>NUCLEOTIDE SEQUENCE [LARGE SCALE GENOMIC DNA]</scope>
    <source>
        <strain evidence="1 2">DSM 17163</strain>
    </source>
</reference>
<dbReference type="Proteomes" id="UP001243212">
    <property type="component" value="Unassembled WGS sequence"/>
</dbReference>
<name>A0ABT9NI28_9ACTO</name>
<dbReference type="RefSeq" id="WP_307683230.1">
    <property type="nucleotide sequence ID" value="NZ_JAUSQX010000001.1"/>
</dbReference>
<gene>
    <name evidence="1" type="ORF">J2S70_001635</name>
</gene>